<gene>
    <name evidence="1" type="primary">CDC5_2</name>
    <name evidence="1" type="ORF">LPJ66_004325</name>
</gene>
<dbReference type="EMBL" id="JANBPG010000514">
    <property type="protein sequence ID" value="KAJ1895874.1"/>
    <property type="molecule type" value="Genomic_DNA"/>
</dbReference>
<keyword evidence="1" id="KW-0808">Transferase</keyword>
<comment type="caution">
    <text evidence="1">The sequence shown here is derived from an EMBL/GenBank/DDBJ whole genome shotgun (WGS) entry which is preliminary data.</text>
</comment>
<keyword evidence="1" id="KW-0418">Kinase</keyword>
<keyword evidence="2" id="KW-1185">Reference proteome</keyword>
<dbReference type="EC" id="2.7.11.21" evidence="1"/>
<accession>A0ACC1IMX2</accession>
<evidence type="ECO:0000313" key="2">
    <source>
        <dbReference type="Proteomes" id="UP001150581"/>
    </source>
</evidence>
<sequence length="764" mass="86621">MAMTAPPLQEPWPTSSDLFICPDGIPVPSVFKYKNRNKEEREYQIVSWLGKVNNLREPGMRNRACKTLDKITFTAPKVVDRVKSEMRVMRKLPMHENVVALYDVFEDPERLCFLMEMCTSLTLHDLLQRRKRLTEFEARYFMYQLSCGMAALHDANIIHRDIKHSNLLLDSMNRIKICDFGMSVIIDAKSDRKTSFLGTPNFLAPEMVTREGRGHSFGVDVWAAGIMLYVMLYGRAPFNAPRTNVPTNDIKALYRKIVSDGIVFPPDPQTSDLVCNLINKLCCKDEERRISARDIPLDAWYSMQTNEQTPGYMPRAIFHRPINNMDEYNAMVFADQRAGTQTVENVSASARVLAGASEKIFASDKRPVRRQPLESIPENGNRPLPSAISAGGSRVYKDAASAAGVGARVPRHQPAVSSIGNKENQNVGGLFDRVRLGTRYLAEAQTSHGYSLRARNGRPDSTGSGVSSGSAARLPARDYVPSPLANRSHVRFQLHAPSSTPSNLSCQVNAEFGRVAKLSEEYIPSILEWKTRLQKFCQQTELYLRQPSKKLEYELSRIPEHKEKYPRVGIYVVNWMVMARYGLGFRLSDKSMGTLFNDNTSLLNDCASNSYVYVRPFENRSSIGYYSNDNFPMQLDKKRRLLGSFAQKITKSFSAHVDRDICPHTAPSRNINCLLQAVSTNIGMVFMLTGNVLQFNMRNHSKLFLYRDAHIFYKDADGHKWHFDIEKGPAMLIRDTNIDIEQFLLCLGYAQKVVATWNLPSQKE</sequence>
<organism evidence="1 2">
    <name type="scientific">Kickxella alabastrina</name>
    <dbReference type="NCBI Taxonomy" id="61397"/>
    <lineage>
        <taxon>Eukaryota</taxon>
        <taxon>Fungi</taxon>
        <taxon>Fungi incertae sedis</taxon>
        <taxon>Zoopagomycota</taxon>
        <taxon>Kickxellomycotina</taxon>
        <taxon>Kickxellomycetes</taxon>
        <taxon>Kickxellales</taxon>
        <taxon>Kickxellaceae</taxon>
        <taxon>Kickxella</taxon>
    </lineage>
</organism>
<reference evidence="1" key="1">
    <citation type="submission" date="2022-07" db="EMBL/GenBank/DDBJ databases">
        <title>Phylogenomic reconstructions and comparative analyses of Kickxellomycotina fungi.</title>
        <authorList>
            <person name="Reynolds N.K."/>
            <person name="Stajich J.E."/>
            <person name="Barry K."/>
            <person name="Grigoriev I.V."/>
            <person name="Crous P."/>
            <person name="Smith M.E."/>
        </authorList>
    </citation>
    <scope>NUCLEOTIDE SEQUENCE</scope>
    <source>
        <strain evidence="1">Benny 63K</strain>
    </source>
</reference>
<proteinExistence type="predicted"/>
<evidence type="ECO:0000313" key="1">
    <source>
        <dbReference type="EMBL" id="KAJ1895874.1"/>
    </source>
</evidence>
<name>A0ACC1IMX2_9FUNG</name>
<protein>
    <submittedName>
        <fullName evidence="1">Cell cycle serine/threonine-protein kinase cdc5/MSD2</fullName>
        <ecNumber evidence="1">2.7.11.21</ecNumber>
    </submittedName>
</protein>
<dbReference type="Proteomes" id="UP001150581">
    <property type="component" value="Unassembled WGS sequence"/>
</dbReference>